<evidence type="ECO:0000256" key="2">
    <source>
        <dbReference type="ARBA" id="ARBA00022670"/>
    </source>
</evidence>
<keyword evidence="3" id="KW-0378">Hydrolase</keyword>
<sequence>MTSKKTRKTSSTAQDGPSKKKGFKKSKNHSSENTPFKRFQTRKGTNLFKKYTCKKEIIMEAGFDMRDETQPGYKAIEARGWTKFCSPPTLEGFRGMVQEFYVNFKNMNIETKSDIETKSVKVRGIDVPISEDLINEYYGLDVYKDGYQDEYTTLCQSHIDMEEVIKVICKEQPKWIDSEKTLFKVGSLKKESCNPWFKFVISRFLPKIQISTVTMDRALLVYCIVTGKKINVGKVIYGSMEKVSKSNAVSLYFPSLITDFCIRAGVPREENESVIYKKMMINLPEVLDTCSKRGSKDNLEDVQRQIDESRAGFDNFCWETISKIRQLEDESCSYNLRVRAIYSELLELEKAKVLQIHPDPSGHGQVINITENDDMGWYLDSECDAPMGTRVDKPHALNSSDVTRKLDYILDQENKGEIMVQIQEEHATGCAMRSIFGTEWLHAEILNLCVSIERRMHQTFNKGEVHFWYLPTYYSQAILGDSENLINMLKIYEDAMKFCEKIFVPMHENNCHWYAIVIDFKKRKVLILDSYWSDRKIYDDERLKAVENVVHFSHTLFTKHFSKHYEHNLDSFTIEPASWIPYQGNGNDCGIWVIKFMQNLHDLNILKYMEFNSAEERRSLARRLFYDEDNQVRRSILLKILRKKGEYLI</sequence>
<feature type="region of interest" description="Disordered" evidence="5">
    <location>
        <begin position="1"/>
        <end position="39"/>
    </location>
</feature>
<comment type="similarity">
    <text evidence="1">Belongs to the peptidase C48 family.</text>
</comment>
<gene>
    <name evidence="7" type="ORF">ACJIZ3_021587</name>
</gene>
<dbReference type="AlphaFoldDB" id="A0ABD3SMK3"/>
<evidence type="ECO:0000259" key="6">
    <source>
        <dbReference type="PROSITE" id="PS50600"/>
    </source>
</evidence>
<dbReference type="PANTHER" id="PTHR12606:SF1">
    <property type="entry name" value="UBIQUITIN-LIKE-SPECIFIC PROTEASE 1A"/>
    <property type="match status" value="1"/>
</dbReference>
<dbReference type="SUPFAM" id="SSF54001">
    <property type="entry name" value="Cysteine proteinases"/>
    <property type="match status" value="1"/>
</dbReference>
<dbReference type="PANTHER" id="PTHR12606">
    <property type="entry name" value="SENTRIN/SUMO-SPECIFIC PROTEASE"/>
    <property type="match status" value="1"/>
</dbReference>
<organism evidence="7 8">
    <name type="scientific">Penstemon smallii</name>
    <dbReference type="NCBI Taxonomy" id="265156"/>
    <lineage>
        <taxon>Eukaryota</taxon>
        <taxon>Viridiplantae</taxon>
        <taxon>Streptophyta</taxon>
        <taxon>Embryophyta</taxon>
        <taxon>Tracheophyta</taxon>
        <taxon>Spermatophyta</taxon>
        <taxon>Magnoliopsida</taxon>
        <taxon>eudicotyledons</taxon>
        <taxon>Gunneridae</taxon>
        <taxon>Pentapetalae</taxon>
        <taxon>asterids</taxon>
        <taxon>lamiids</taxon>
        <taxon>Lamiales</taxon>
        <taxon>Plantaginaceae</taxon>
        <taxon>Cheloneae</taxon>
        <taxon>Penstemon</taxon>
    </lineage>
</organism>
<dbReference type="PROSITE" id="PS50600">
    <property type="entry name" value="ULP_PROTEASE"/>
    <property type="match status" value="1"/>
</dbReference>
<keyword evidence="4" id="KW-0788">Thiol protease</keyword>
<dbReference type="InterPro" id="IPR003653">
    <property type="entry name" value="Peptidase_C48_C"/>
</dbReference>
<dbReference type="InterPro" id="IPR046796">
    <property type="entry name" value="Transposase_32_dom"/>
</dbReference>
<dbReference type="Pfam" id="PF20167">
    <property type="entry name" value="Transposase_32"/>
    <property type="match status" value="1"/>
</dbReference>
<dbReference type="GO" id="GO:0006508">
    <property type="term" value="P:proteolysis"/>
    <property type="evidence" value="ECO:0007669"/>
    <property type="project" value="UniProtKB-KW"/>
</dbReference>
<evidence type="ECO:0000256" key="3">
    <source>
        <dbReference type="ARBA" id="ARBA00022801"/>
    </source>
</evidence>
<feature type="domain" description="Ubiquitin-like protease family profile" evidence="6">
    <location>
        <begin position="420"/>
        <end position="600"/>
    </location>
</feature>
<protein>
    <recommendedName>
        <fullName evidence="6">Ubiquitin-like protease family profile domain-containing protein</fullName>
    </recommendedName>
</protein>
<comment type="caution">
    <text evidence="7">The sequence shown here is derived from an EMBL/GenBank/DDBJ whole genome shotgun (WGS) entry which is preliminary data.</text>
</comment>
<evidence type="ECO:0000256" key="5">
    <source>
        <dbReference type="SAM" id="MobiDB-lite"/>
    </source>
</evidence>
<accession>A0ABD3SMK3</accession>
<keyword evidence="8" id="KW-1185">Reference proteome</keyword>
<dbReference type="GO" id="GO:0008234">
    <property type="term" value="F:cysteine-type peptidase activity"/>
    <property type="evidence" value="ECO:0007669"/>
    <property type="project" value="UniProtKB-KW"/>
</dbReference>
<dbReference type="InterPro" id="IPR038765">
    <property type="entry name" value="Papain-like_cys_pep_sf"/>
</dbReference>
<name>A0ABD3SMK3_9LAMI</name>
<evidence type="ECO:0000313" key="8">
    <source>
        <dbReference type="Proteomes" id="UP001634393"/>
    </source>
</evidence>
<evidence type="ECO:0000256" key="1">
    <source>
        <dbReference type="ARBA" id="ARBA00005234"/>
    </source>
</evidence>
<reference evidence="7 8" key="1">
    <citation type="submission" date="2024-12" db="EMBL/GenBank/DDBJ databases">
        <title>The unique morphological basis and parallel evolutionary history of personate flowers in Penstemon.</title>
        <authorList>
            <person name="Depatie T.H."/>
            <person name="Wessinger C.A."/>
        </authorList>
    </citation>
    <scope>NUCLEOTIDE SEQUENCE [LARGE SCALE GENOMIC DNA]</scope>
    <source>
        <strain evidence="7">WTNN_2</strain>
        <tissue evidence="7">Leaf</tissue>
    </source>
</reference>
<evidence type="ECO:0000256" key="4">
    <source>
        <dbReference type="ARBA" id="ARBA00022807"/>
    </source>
</evidence>
<dbReference type="Pfam" id="PF02902">
    <property type="entry name" value="Peptidase_C48"/>
    <property type="match status" value="1"/>
</dbReference>
<keyword evidence="2" id="KW-0645">Protease</keyword>
<dbReference type="Proteomes" id="UP001634393">
    <property type="component" value="Unassembled WGS sequence"/>
</dbReference>
<evidence type="ECO:0000313" key="7">
    <source>
        <dbReference type="EMBL" id="KAL3825558.1"/>
    </source>
</evidence>
<feature type="compositionally biased region" description="Basic residues" evidence="5">
    <location>
        <begin position="19"/>
        <end position="28"/>
    </location>
</feature>
<proteinExistence type="inferred from homology"/>
<dbReference type="Gene3D" id="3.40.395.10">
    <property type="entry name" value="Adenoviral Proteinase, Chain A"/>
    <property type="match status" value="1"/>
</dbReference>
<dbReference type="EMBL" id="JBJXBP010000006">
    <property type="protein sequence ID" value="KAL3825558.1"/>
    <property type="molecule type" value="Genomic_DNA"/>
</dbReference>